<dbReference type="PROSITE" id="PS51257">
    <property type="entry name" value="PROKAR_LIPOPROTEIN"/>
    <property type="match status" value="1"/>
</dbReference>
<dbReference type="GeneID" id="91518943"/>
<keyword evidence="1" id="KW-0732">Signal</keyword>
<evidence type="ECO:0000313" key="2">
    <source>
        <dbReference type="EMBL" id="GAD81779.1"/>
    </source>
</evidence>
<evidence type="ECO:0000256" key="1">
    <source>
        <dbReference type="SAM" id="SignalP"/>
    </source>
</evidence>
<evidence type="ECO:0000313" key="3">
    <source>
        <dbReference type="Proteomes" id="UP000017048"/>
    </source>
</evidence>
<dbReference type="RefSeq" id="WP_022565533.1">
    <property type="nucleotide sequence ID" value="NZ_BAFO02000005.1"/>
</dbReference>
<reference evidence="2 3" key="1">
    <citation type="journal article" date="2014" name="BMC Genomics">
        <title>Genome based analysis of type-I polyketide synthase and nonribosomal peptide synthetase gene clusters in seven strains of five representative Nocardia species.</title>
        <authorList>
            <person name="Komaki H."/>
            <person name="Ichikawa N."/>
            <person name="Hosoyama A."/>
            <person name="Takahashi-Nakaguchi A."/>
            <person name="Matsuzawa T."/>
            <person name="Suzuki K."/>
            <person name="Fujita N."/>
            <person name="Gonoi T."/>
        </authorList>
    </citation>
    <scope>NUCLEOTIDE SEQUENCE [LARGE SCALE GENOMIC DNA]</scope>
    <source>
        <strain evidence="2 3">NBRC 15531</strain>
    </source>
</reference>
<dbReference type="Proteomes" id="UP000017048">
    <property type="component" value="Unassembled WGS sequence"/>
</dbReference>
<sequence>MKLISMAILAACLTAAGCTSENRPVTVEATTTVAPPFKPSSITHGQMCDAVLQFFGRELKVYEAGVYPLDNRDGTMDIGGHCPVRQGSIQIGYWQTRSDSSPDPAEGVKRFDETLDVSGRTVFVDDQRSDSTDGLSGVTLATRVGEFNTQFKIWQAYDGHKTRTEDGPLSISNSQVEAAARFIVEVTGHLDAGQW</sequence>
<dbReference type="eggNOG" id="ENOG50316FH">
    <property type="taxonomic scope" value="Bacteria"/>
</dbReference>
<protein>
    <recommendedName>
        <fullName evidence="4">DUF3558 domain-containing protein</fullName>
    </recommendedName>
</protein>
<organism evidence="2 3">
    <name type="scientific">Nocardia asteroides NBRC 15531</name>
    <dbReference type="NCBI Taxonomy" id="1110697"/>
    <lineage>
        <taxon>Bacteria</taxon>
        <taxon>Bacillati</taxon>
        <taxon>Actinomycetota</taxon>
        <taxon>Actinomycetes</taxon>
        <taxon>Mycobacteriales</taxon>
        <taxon>Nocardiaceae</taxon>
        <taxon>Nocardia</taxon>
    </lineage>
</organism>
<accession>U5E9E5</accession>
<dbReference type="EMBL" id="BAFO02000005">
    <property type="protein sequence ID" value="GAD81779.1"/>
    <property type="molecule type" value="Genomic_DNA"/>
</dbReference>
<name>U5E9E5_NOCAS</name>
<gene>
    <name evidence="2" type="ORF">NCAST_05_02150</name>
</gene>
<dbReference type="OrthoDB" id="4569482at2"/>
<evidence type="ECO:0008006" key="4">
    <source>
        <dbReference type="Google" id="ProtNLM"/>
    </source>
</evidence>
<feature type="signal peptide" evidence="1">
    <location>
        <begin position="1"/>
        <end position="17"/>
    </location>
</feature>
<dbReference type="AlphaFoldDB" id="U5E9E5"/>
<keyword evidence="3" id="KW-1185">Reference proteome</keyword>
<feature type="chain" id="PRO_5038900904" description="DUF3558 domain-containing protein" evidence="1">
    <location>
        <begin position="18"/>
        <end position="195"/>
    </location>
</feature>
<proteinExistence type="predicted"/>
<comment type="caution">
    <text evidence="2">The sequence shown here is derived from an EMBL/GenBank/DDBJ whole genome shotgun (WGS) entry which is preliminary data.</text>
</comment>